<evidence type="ECO:0000313" key="1">
    <source>
        <dbReference type="EMBL" id="MCF2651858.1"/>
    </source>
</evidence>
<keyword evidence="2" id="KW-1185">Reference proteome</keyword>
<reference evidence="1 2" key="1">
    <citation type="submission" date="2020-12" db="EMBL/GenBank/DDBJ databases">
        <title>Whole genome sequences of gut porcine anaerobes.</title>
        <authorList>
            <person name="Kubasova T."/>
            <person name="Jahodarova E."/>
            <person name="Rychlik I."/>
        </authorList>
    </citation>
    <scope>NUCLEOTIDE SEQUENCE [LARGE SCALE GENOMIC DNA]</scope>
    <source>
        <strain evidence="1 2">An867</strain>
    </source>
</reference>
<proteinExistence type="predicted"/>
<sequence>MVPAYKSIGILPVGDFSRALVTANAEGGNYAVRFAEMPEGFGMNTLGPIYELLALDIIDTTDFCALVANAIAAAAK</sequence>
<name>A0ABS9CLN2_9FIRM</name>
<protein>
    <submittedName>
        <fullName evidence="1">Uncharacterized protein</fullName>
    </submittedName>
</protein>
<gene>
    <name evidence="1" type="ORF">JQM67_04515</name>
</gene>
<dbReference type="RefSeq" id="WP_235322867.1">
    <property type="nucleotide sequence ID" value="NZ_JAFBIT010000001.1"/>
</dbReference>
<evidence type="ECO:0000313" key="2">
    <source>
        <dbReference type="Proteomes" id="UP001299220"/>
    </source>
</evidence>
<dbReference type="EMBL" id="JAFBIT010000001">
    <property type="protein sequence ID" value="MCF2651858.1"/>
    <property type="molecule type" value="Genomic_DNA"/>
</dbReference>
<organism evidence="1 2">
    <name type="scientific">Anaeromassilibacillus senegalensis</name>
    <dbReference type="NCBI Taxonomy" id="1673717"/>
    <lineage>
        <taxon>Bacteria</taxon>
        <taxon>Bacillati</taxon>
        <taxon>Bacillota</taxon>
        <taxon>Clostridia</taxon>
        <taxon>Eubacteriales</taxon>
        <taxon>Acutalibacteraceae</taxon>
        <taxon>Anaeromassilibacillus</taxon>
    </lineage>
</organism>
<dbReference type="Proteomes" id="UP001299220">
    <property type="component" value="Unassembled WGS sequence"/>
</dbReference>
<accession>A0ABS9CLN2</accession>
<comment type="caution">
    <text evidence="1">The sequence shown here is derived from an EMBL/GenBank/DDBJ whole genome shotgun (WGS) entry which is preliminary data.</text>
</comment>